<proteinExistence type="inferred from homology"/>
<dbReference type="InterPro" id="IPR050309">
    <property type="entry name" value="Type-B_Carboxylest/Lipase"/>
</dbReference>
<name>A0A7K0E0R7_9NOCA</name>
<reference evidence="5 6" key="1">
    <citation type="submission" date="2019-10" db="EMBL/GenBank/DDBJ databases">
        <title>Nocardia macrotermitis sp. nov. and Nocardia aurantia sp. nov., isolated from the gut of fungus growing-termite Macrotermes natalensis.</title>
        <authorList>
            <person name="Benndorf R."/>
            <person name="Schwitalla J."/>
            <person name="Martin K."/>
            <person name="De Beer W."/>
            <person name="Kaster A.-K."/>
            <person name="Vollmers J."/>
            <person name="Poulsen M."/>
            <person name="Beemelmanns C."/>
        </authorList>
    </citation>
    <scope>NUCLEOTIDE SEQUENCE [LARGE SCALE GENOMIC DNA]</scope>
    <source>
        <strain evidence="5 6">RB56</strain>
    </source>
</reference>
<dbReference type="PANTHER" id="PTHR11559">
    <property type="entry name" value="CARBOXYLESTERASE"/>
    <property type="match status" value="1"/>
</dbReference>
<dbReference type="Pfam" id="PF00135">
    <property type="entry name" value="COesterase"/>
    <property type="match status" value="1"/>
</dbReference>
<dbReference type="Gene3D" id="3.40.50.1820">
    <property type="entry name" value="alpha/beta hydrolase"/>
    <property type="match status" value="1"/>
</dbReference>
<dbReference type="InterPro" id="IPR002018">
    <property type="entry name" value="CarbesteraseB"/>
</dbReference>
<comment type="caution">
    <text evidence="5">The sequence shown here is derived from an EMBL/GenBank/DDBJ whole genome shotgun (WGS) entry which is preliminary data.</text>
</comment>
<comment type="similarity">
    <text evidence="1 3">Belongs to the type-B carboxylesterase/lipase family.</text>
</comment>
<organism evidence="5 6">
    <name type="scientific">Nocardia aurantia</name>
    <dbReference type="NCBI Taxonomy" id="2585199"/>
    <lineage>
        <taxon>Bacteria</taxon>
        <taxon>Bacillati</taxon>
        <taxon>Actinomycetota</taxon>
        <taxon>Actinomycetes</taxon>
        <taxon>Mycobacteriales</taxon>
        <taxon>Nocardiaceae</taxon>
        <taxon>Nocardia</taxon>
    </lineage>
</organism>
<dbReference type="SUPFAM" id="SSF53474">
    <property type="entry name" value="alpha/beta-Hydrolases"/>
    <property type="match status" value="1"/>
</dbReference>
<evidence type="ECO:0000259" key="4">
    <source>
        <dbReference type="Pfam" id="PF00135"/>
    </source>
</evidence>
<dbReference type="PROSITE" id="PS00122">
    <property type="entry name" value="CARBOXYLESTERASE_B_1"/>
    <property type="match status" value="1"/>
</dbReference>
<dbReference type="EMBL" id="WEGI01000017">
    <property type="protein sequence ID" value="MQY31112.1"/>
    <property type="molecule type" value="Genomic_DNA"/>
</dbReference>
<keyword evidence="6" id="KW-1185">Reference proteome</keyword>
<evidence type="ECO:0000313" key="5">
    <source>
        <dbReference type="EMBL" id="MQY31112.1"/>
    </source>
</evidence>
<sequence length="497" mass="52949">METIVSVTGGRIRGVTESGVRAFLGVPYAAAPVGPARFDLPRPVTAWSGVRDAVTFGPSCLQSRYPAPIEALIGHEPTFGDEYLNLNVWTPDPGGSGLPVMVWIHGGAYVRGSNALPIYDGGTFARDGVVTVSINYRLGLSGFAAVPGAPLNRGIHDQIAALHWVRENITAFGGDPGNVTVFGESAGGMSVVNLIAAPAARGLFRRAIVQSANGSGIAEADDARLVALRLAEKLDIEPTATAFGEVSTERLQAAQDGIALDLMMNPDPERWGATVIGGGLGIMSFFPVIDGDLLTGRPIDLVTSQPDRALPLLIGWNRDEFRFFTFPAGLDAGITDTTLPLVLPRYGLDPKVVETYAANRPEASAADLFAAAASDLIFRDDATRIAEYVAARGEPAYVYEFAWASEVAKLGAGHVMEIPFVFDRLDAAHRFTGPTPPQPLADEMHAAWVRFATHGDPGWSRYSAADPKTRVFDHPDVGLAADPRGDELRAVRAARLR</sequence>
<evidence type="ECO:0000256" key="1">
    <source>
        <dbReference type="ARBA" id="ARBA00005964"/>
    </source>
</evidence>
<protein>
    <recommendedName>
        <fullName evidence="3">Carboxylic ester hydrolase</fullName>
        <ecNumber evidence="3">3.1.1.-</ecNumber>
    </recommendedName>
</protein>
<evidence type="ECO:0000256" key="3">
    <source>
        <dbReference type="RuleBase" id="RU361235"/>
    </source>
</evidence>
<gene>
    <name evidence="5" type="ORF">NRB56_67200</name>
</gene>
<dbReference type="OrthoDB" id="3199405at2"/>
<keyword evidence="2 3" id="KW-0378">Hydrolase</keyword>
<feature type="domain" description="Carboxylesterase type B" evidence="4">
    <location>
        <begin position="3"/>
        <end position="458"/>
    </location>
</feature>
<dbReference type="EC" id="3.1.1.-" evidence="3"/>
<evidence type="ECO:0000313" key="6">
    <source>
        <dbReference type="Proteomes" id="UP000431401"/>
    </source>
</evidence>
<dbReference type="Proteomes" id="UP000431401">
    <property type="component" value="Unassembled WGS sequence"/>
</dbReference>
<dbReference type="InterPro" id="IPR019826">
    <property type="entry name" value="Carboxylesterase_B_AS"/>
</dbReference>
<dbReference type="GO" id="GO:0016787">
    <property type="term" value="F:hydrolase activity"/>
    <property type="evidence" value="ECO:0007669"/>
    <property type="project" value="UniProtKB-KW"/>
</dbReference>
<dbReference type="AlphaFoldDB" id="A0A7K0E0R7"/>
<evidence type="ECO:0000256" key="2">
    <source>
        <dbReference type="ARBA" id="ARBA00022801"/>
    </source>
</evidence>
<dbReference type="RefSeq" id="WP_153348392.1">
    <property type="nucleotide sequence ID" value="NZ_WEGI01000017.1"/>
</dbReference>
<accession>A0A7K0E0R7</accession>
<dbReference type="InterPro" id="IPR029058">
    <property type="entry name" value="AB_hydrolase_fold"/>
</dbReference>